<name>A0ABR6BFU7_9PSEU</name>
<sequence>MSDPYQPQEQAKWRTSPVGLSPSDTAPLPPMSFGTPPQGAPQPGTPPQGTPQFGVPGHGTPPQGMPQPGPSRSGTTQQGMPPVGTPPYGIPPAQYLPPTEQPARGKGVIRLYQGLGLVGVALVSGLVWWAFQPGHESGTAAPQGTATTQGKYTFTRVAGPATDTDCAAHSFGKTQQFFQQHPCQQLLRAVYSTTLPDGLQAMTSVAVVRMADEASAGQLRALTNGDQTGNVADLIREGVQVPSAPTSGQLQEGGYASGASGSTVTIALSAFVGGHQDNALLKDISNDALRTQAK</sequence>
<protein>
    <submittedName>
        <fullName evidence="2">Uncharacterized protein</fullName>
    </submittedName>
</protein>
<dbReference type="EMBL" id="JACJID010000002">
    <property type="protein sequence ID" value="MBA8925748.1"/>
    <property type="molecule type" value="Genomic_DNA"/>
</dbReference>
<evidence type="ECO:0000313" key="3">
    <source>
        <dbReference type="Proteomes" id="UP000517916"/>
    </source>
</evidence>
<keyword evidence="3" id="KW-1185">Reference proteome</keyword>
<evidence type="ECO:0000313" key="2">
    <source>
        <dbReference type="EMBL" id="MBA8925748.1"/>
    </source>
</evidence>
<gene>
    <name evidence="2" type="ORF">BC739_002947</name>
</gene>
<dbReference type="RefSeq" id="WP_148309781.1">
    <property type="nucleotide sequence ID" value="NZ_BAAABQ010000059.1"/>
</dbReference>
<dbReference type="Proteomes" id="UP000517916">
    <property type="component" value="Unassembled WGS sequence"/>
</dbReference>
<proteinExistence type="predicted"/>
<feature type="compositionally biased region" description="Pro residues" evidence="1">
    <location>
        <begin position="38"/>
        <end position="49"/>
    </location>
</feature>
<feature type="region of interest" description="Disordered" evidence="1">
    <location>
        <begin position="1"/>
        <end position="92"/>
    </location>
</feature>
<accession>A0ABR6BFU7</accession>
<organism evidence="2 3">
    <name type="scientific">Kutzneria viridogrisea</name>
    <dbReference type="NCBI Taxonomy" id="47990"/>
    <lineage>
        <taxon>Bacteria</taxon>
        <taxon>Bacillati</taxon>
        <taxon>Actinomycetota</taxon>
        <taxon>Actinomycetes</taxon>
        <taxon>Pseudonocardiales</taxon>
        <taxon>Pseudonocardiaceae</taxon>
        <taxon>Kutzneria</taxon>
    </lineage>
</organism>
<reference evidence="2 3" key="1">
    <citation type="submission" date="2020-08" db="EMBL/GenBank/DDBJ databases">
        <title>Genomic Encyclopedia of Archaeal and Bacterial Type Strains, Phase II (KMG-II): from individual species to whole genera.</title>
        <authorList>
            <person name="Goeker M."/>
        </authorList>
    </citation>
    <scope>NUCLEOTIDE SEQUENCE [LARGE SCALE GENOMIC DNA]</scope>
    <source>
        <strain evidence="2 3">DSM 43850</strain>
    </source>
</reference>
<comment type="caution">
    <text evidence="2">The sequence shown here is derived from an EMBL/GenBank/DDBJ whole genome shotgun (WGS) entry which is preliminary data.</text>
</comment>
<feature type="compositionally biased region" description="Low complexity" evidence="1">
    <location>
        <begin position="50"/>
        <end position="62"/>
    </location>
</feature>
<evidence type="ECO:0000256" key="1">
    <source>
        <dbReference type="SAM" id="MobiDB-lite"/>
    </source>
</evidence>